<dbReference type="InterPro" id="IPR009057">
    <property type="entry name" value="Homeodomain-like_sf"/>
</dbReference>
<accession>A0A385D6T9</accession>
<evidence type="ECO:0000313" key="7">
    <source>
        <dbReference type="Proteomes" id="UP000259636"/>
    </source>
</evidence>
<gene>
    <name evidence="6" type="ORF">D0C37_05235</name>
</gene>
<dbReference type="GO" id="GO:0000976">
    <property type="term" value="F:transcription cis-regulatory region binding"/>
    <property type="evidence" value="ECO:0007669"/>
    <property type="project" value="TreeGrafter"/>
</dbReference>
<dbReference type="GeneID" id="300113605"/>
<proteinExistence type="predicted"/>
<keyword evidence="3" id="KW-0804">Transcription</keyword>
<dbReference type="GO" id="GO:0003700">
    <property type="term" value="F:DNA-binding transcription factor activity"/>
    <property type="evidence" value="ECO:0007669"/>
    <property type="project" value="TreeGrafter"/>
</dbReference>
<evidence type="ECO:0000313" key="6">
    <source>
        <dbReference type="EMBL" id="AXQ54056.1"/>
    </source>
</evidence>
<protein>
    <submittedName>
        <fullName evidence="6">TetR/AcrR family transcriptional regulator</fullName>
    </submittedName>
</protein>
<dbReference type="AlphaFoldDB" id="A0A385D6T9"/>
<keyword evidence="1" id="KW-0805">Transcription regulation</keyword>
<evidence type="ECO:0000259" key="5">
    <source>
        <dbReference type="PROSITE" id="PS50977"/>
    </source>
</evidence>
<dbReference type="Gene3D" id="1.10.357.10">
    <property type="entry name" value="Tetracycline Repressor, domain 2"/>
    <property type="match status" value="1"/>
</dbReference>
<sequence>MRELGFDRVTVEMISKEAGVSPRTFFTYFPTKEAALLILPSGPSTEEAERFAAVPGSDPGTVLRDVGDLLARPLEELPFSRVEVAEAARIAEAAPTVLAAVLAGFDCWNANSSH</sequence>
<evidence type="ECO:0000256" key="4">
    <source>
        <dbReference type="PROSITE-ProRule" id="PRU00335"/>
    </source>
</evidence>
<dbReference type="InterPro" id="IPR001647">
    <property type="entry name" value="HTH_TetR"/>
</dbReference>
<dbReference type="Pfam" id="PF00440">
    <property type="entry name" value="TetR_N"/>
    <property type="match status" value="1"/>
</dbReference>
<dbReference type="PROSITE" id="PS50977">
    <property type="entry name" value="HTH_TETR_2"/>
    <property type="match status" value="1"/>
</dbReference>
<dbReference type="RefSeq" id="WP_117348792.1">
    <property type="nucleotide sequence ID" value="NZ_CP031742.1"/>
</dbReference>
<dbReference type="KEGG" id="sky:D0C37_05235"/>
<feature type="DNA-binding region" description="H-T-H motif" evidence="4">
    <location>
        <begin position="10"/>
        <end position="29"/>
    </location>
</feature>
<keyword evidence="2 4" id="KW-0238">DNA-binding</keyword>
<reference evidence="6 7" key="1">
    <citation type="submission" date="2018-08" db="EMBL/GenBank/DDBJ databases">
        <authorList>
            <person name="Ferrada E.E."/>
            <person name="Latorre B.A."/>
        </authorList>
    </citation>
    <scope>NUCLEOTIDE SEQUENCE [LARGE SCALE GENOMIC DNA]</scope>
    <source>
        <strain evidence="6 7">VK-A60T</strain>
    </source>
</reference>
<feature type="domain" description="HTH tetR-type" evidence="5">
    <location>
        <begin position="1"/>
        <end position="47"/>
    </location>
</feature>
<dbReference type="SUPFAM" id="SSF46689">
    <property type="entry name" value="Homeodomain-like"/>
    <property type="match status" value="1"/>
</dbReference>
<name>A0A385D6T9_9ACTN</name>
<evidence type="ECO:0000256" key="3">
    <source>
        <dbReference type="ARBA" id="ARBA00023163"/>
    </source>
</evidence>
<dbReference type="Proteomes" id="UP000259636">
    <property type="component" value="Chromosome"/>
</dbReference>
<evidence type="ECO:0000256" key="2">
    <source>
        <dbReference type="ARBA" id="ARBA00023125"/>
    </source>
</evidence>
<dbReference type="PROSITE" id="PS01081">
    <property type="entry name" value="HTH_TETR_1"/>
    <property type="match status" value="1"/>
</dbReference>
<evidence type="ECO:0000256" key="1">
    <source>
        <dbReference type="ARBA" id="ARBA00023015"/>
    </source>
</evidence>
<dbReference type="InterPro" id="IPR050109">
    <property type="entry name" value="HTH-type_TetR-like_transc_reg"/>
</dbReference>
<dbReference type="PANTHER" id="PTHR30055:SF234">
    <property type="entry name" value="HTH-TYPE TRANSCRIPTIONAL REGULATOR BETI"/>
    <property type="match status" value="1"/>
</dbReference>
<dbReference type="PANTHER" id="PTHR30055">
    <property type="entry name" value="HTH-TYPE TRANSCRIPTIONAL REGULATOR RUTR"/>
    <property type="match status" value="1"/>
</dbReference>
<dbReference type="InterPro" id="IPR023772">
    <property type="entry name" value="DNA-bd_HTH_TetR-type_CS"/>
</dbReference>
<dbReference type="EMBL" id="CP031742">
    <property type="protein sequence ID" value="AXQ54056.1"/>
    <property type="molecule type" value="Genomic_DNA"/>
</dbReference>
<organism evidence="6 7">
    <name type="scientific">Streptomyces koyangensis</name>
    <dbReference type="NCBI Taxonomy" id="188770"/>
    <lineage>
        <taxon>Bacteria</taxon>
        <taxon>Bacillati</taxon>
        <taxon>Actinomycetota</taxon>
        <taxon>Actinomycetes</taxon>
        <taxon>Kitasatosporales</taxon>
        <taxon>Streptomycetaceae</taxon>
        <taxon>Streptomyces</taxon>
        <taxon>Streptomyces aurantiacus group</taxon>
    </lineage>
</organism>